<feature type="domain" description="Ig-like" evidence="11">
    <location>
        <begin position="241"/>
        <end position="328"/>
    </location>
</feature>
<feature type="domain" description="Ig-like" evidence="11">
    <location>
        <begin position="19"/>
        <end position="110"/>
    </location>
</feature>
<feature type="chain" id="PRO_5004865331" evidence="10">
    <location>
        <begin position="25"/>
        <end position="385"/>
    </location>
</feature>
<feature type="transmembrane region" description="Helical" evidence="9">
    <location>
        <begin position="337"/>
        <end position="363"/>
    </location>
</feature>
<evidence type="ECO:0000313" key="12">
    <source>
        <dbReference type="Ensembl" id="ENSLOCP00000001303.1"/>
    </source>
</evidence>
<dbReference type="EMBL" id="AHAT01025142">
    <property type="status" value="NOT_ANNOTATED_CDS"/>
    <property type="molecule type" value="Genomic_DNA"/>
</dbReference>
<reference evidence="13" key="1">
    <citation type="submission" date="2011-12" db="EMBL/GenBank/DDBJ databases">
        <title>The Draft Genome of Lepisosteus oculatus.</title>
        <authorList>
            <consortium name="The Broad Institute Genome Assembly &amp; Analysis Group"/>
            <consortium name="Computational R&amp;D Group"/>
            <consortium name="and Sequencing Platform"/>
            <person name="Di Palma F."/>
            <person name="Alfoldi J."/>
            <person name="Johnson J."/>
            <person name="Berlin A."/>
            <person name="Gnerre S."/>
            <person name="Jaffe D."/>
            <person name="MacCallum I."/>
            <person name="Young S."/>
            <person name="Walker B.J."/>
            <person name="Lander E.S."/>
            <person name="Lindblad-Toh K."/>
        </authorList>
    </citation>
    <scope>NUCLEOTIDE SEQUENCE [LARGE SCALE GENOMIC DNA]</scope>
</reference>
<evidence type="ECO:0000256" key="10">
    <source>
        <dbReference type="SAM" id="SignalP"/>
    </source>
</evidence>
<dbReference type="GeneTree" id="ENSGT00940000164706"/>
<evidence type="ECO:0000256" key="5">
    <source>
        <dbReference type="ARBA" id="ARBA00023136"/>
    </source>
</evidence>
<sequence>MYDAVLHRCLLLCVSLMLPSRLQGEVTSHQYVKGILGERFTIQCNISLQPGESVMQVRWLDVQNKTLLSYIMNEHKTETEGRVFVNLSRPDASAITFSSLSVKDDGCHRCAFDVYPSGLQEGKTCITVIAEVKPGSNKTVVSGKSTDLQCSYGVVKHVQQVLWRKITPGSKADVASYSKMDKGSVKDLFKDRFTISHGLQETRISISPVKPEDDACFSCEFNTYPYGTKKGVTCLTVYVLPKPQLDYRSLGPGIIGANCSAVGKPAPEISWNVETDNRTFNVSHSSKDRADGTTLVISTLFVQASLLDEKSVKCIVHHRGLESPIGVTLNTKIGTALTILITVTAVAALLVLCLCICLWRCFLRKDDGNDNKKQQFNRKIRECSG</sequence>
<dbReference type="InterPro" id="IPR013162">
    <property type="entry name" value="CD80_C2-set"/>
</dbReference>
<evidence type="ECO:0000313" key="13">
    <source>
        <dbReference type="Proteomes" id="UP000018468"/>
    </source>
</evidence>
<dbReference type="Gene3D" id="2.60.40.10">
    <property type="entry name" value="Immunoglobulins"/>
    <property type="match status" value="3"/>
</dbReference>
<dbReference type="PANTHER" id="PTHR46841:SF4">
    <property type="entry name" value="SC:D189"/>
    <property type="match status" value="1"/>
</dbReference>
<protein>
    <submittedName>
        <fullName evidence="12">Zgc:172122</fullName>
    </submittedName>
</protein>
<dbReference type="InterPro" id="IPR013106">
    <property type="entry name" value="Ig_V-set"/>
</dbReference>
<keyword evidence="5 9" id="KW-0472">Membrane</keyword>
<dbReference type="AlphaFoldDB" id="W5LYU6"/>
<keyword evidence="2 9" id="KW-0812">Transmembrane</keyword>
<dbReference type="SUPFAM" id="SSF48726">
    <property type="entry name" value="Immunoglobulin"/>
    <property type="match status" value="3"/>
</dbReference>
<dbReference type="EMBL" id="AHAT01025140">
    <property type="status" value="NOT_ANNOTATED_CDS"/>
    <property type="molecule type" value="Genomic_DNA"/>
</dbReference>
<keyword evidence="4 9" id="KW-1133">Transmembrane helix</keyword>
<dbReference type="EMBL" id="AHAT01025143">
    <property type="status" value="NOT_ANNOTATED_CDS"/>
    <property type="molecule type" value="Genomic_DNA"/>
</dbReference>
<dbReference type="GO" id="GO:0098632">
    <property type="term" value="F:cell-cell adhesion mediator activity"/>
    <property type="evidence" value="ECO:0007669"/>
    <property type="project" value="InterPro"/>
</dbReference>
<dbReference type="Pfam" id="PF08205">
    <property type="entry name" value="C2-set_2"/>
    <property type="match status" value="1"/>
</dbReference>
<dbReference type="PANTHER" id="PTHR46841">
    <property type="entry name" value="OX-2 MEMBRANE GLYCOPROTEIN"/>
    <property type="match status" value="1"/>
</dbReference>
<evidence type="ECO:0000256" key="1">
    <source>
        <dbReference type="ARBA" id="ARBA00004167"/>
    </source>
</evidence>
<feature type="signal peptide" evidence="10">
    <location>
        <begin position="1"/>
        <end position="24"/>
    </location>
</feature>
<dbReference type="eggNOG" id="ENOG502RMN6">
    <property type="taxonomic scope" value="Eukaryota"/>
</dbReference>
<evidence type="ECO:0000256" key="4">
    <source>
        <dbReference type="ARBA" id="ARBA00022989"/>
    </source>
</evidence>
<keyword evidence="3 10" id="KW-0732">Signal</keyword>
<evidence type="ECO:0000256" key="3">
    <source>
        <dbReference type="ARBA" id="ARBA00022729"/>
    </source>
</evidence>
<evidence type="ECO:0000256" key="7">
    <source>
        <dbReference type="ARBA" id="ARBA00023180"/>
    </source>
</evidence>
<dbReference type="STRING" id="7918.ENSLOCP00000001303"/>
<evidence type="ECO:0000259" key="11">
    <source>
        <dbReference type="PROSITE" id="PS50835"/>
    </source>
</evidence>
<dbReference type="Proteomes" id="UP000018468">
    <property type="component" value="Linkage group LG17"/>
</dbReference>
<dbReference type="GO" id="GO:0016020">
    <property type="term" value="C:membrane"/>
    <property type="evidence" value="ECO:0007669"/>
    <property type="project" value="UniProtKB-SubCell"/>
</dbReference>
<dbReference type="InterPro" id="IPR003599">
    <property type="entry name" value="Ig_sub"/>
</dbReference>
<dbReference type="Pfam" id="PF07686">
    <property type="entry name" value="V-set"/>
    <property type="match status" value="1"/>
</dbReference>
<dbReference type="InParanoid" id="W5LYU6"/>
<keyword evidence="8" id="KW-0393">Immunoglobulin domain</keyword>
<dbReference type="EMBL" id="AHAT01025141">
    <property type="status" value="NOT_ANNOTATED_CDS"/>
    <property type="molecule type" value="Genomic_DNA"/>
</dbReference>
<reference evidence="12" key="3">
    <citation type="submission" date="2025-09" db="UniProtKB">
        <authorList>
            <consortium name="Ensembl"/>
        </authorList>
    </citation>
    <scope>IDENTIFICATION</scope>
</reference>
<keyword evidence="7" id="KW-0325">Glycoprotein</keyword>
<evidence type="ECO:0000256" key="2">
    <source>
        <dbReference type="ARBA" id="ARBA00022692"/>
    </source>
</evidence>
<keyword evidence="13" id="KW-1185">Reference proteome</keyword>
<dbReference type="InterPro" id="IPR047164">
    <property type="entry name" value="OX2G-like"/>
</dbReference>
<organism evidence="12 13">
    <name type="scientific">Lepisosteus oculatus</name>
    <name type="common">Spotted gar</name>
    <dbReference type="NCBI Taxonomy" id="7918"/>
    <lineage>
        <taxon>Eukaryota</taxon>
        <taxon>Metazoa</taxon>
        <taxon>Chordata</taxon>
        <taxon>Craniata</taxon>
        <taxon>Vertebrata</taxon>
        <taxon>Euteleostomi</taxon>
        <taxon>Actinopterygii</taxon>
        <taxon>Neopterygii</taxon>
        <taxon>Holostei</taxon>
        <taxon>Semionotiformes</taxon>
        <taxon>Lepisosteidae</taxon>
        <taxon>Lepisosteus</taxon>
    </lineage>
</organism>
<evidence type="ECO:0000256" key="6">
    <source>
        <dbReference type="ARBA" id="ARBA00023157"/>
    </source>
</evidence>
<reference evidence="12" key="2">
    <citation type="submission" date="2025-08" db="UniProtKB">
        <authorList>
            <consortium name="Ensembl"/>
        </authorList>
    </citation>
    <scope>IDENTIFICATION</scope>
</reference>
<dbReference type="SMART" id="SM00409">
    <property type="entry name" value="IG"/>
    <property type="match status" value="2"/>
</dbReference>
<dbReference type="PROSITE" id="PS50835">
    <property type="entry name" value="IG_LIKE"/>
    <property type="match status" value="2"/>
</dbReference>
<name>W5LYU6_LEPOC</name>
<comment type="subcellular location">
    <subcellularLocation>
        <location evidence="1">Membrane</location>
        <topology evidence="1">Single-pass membrane protein</topology>
    </subcellularLocation>
</comment>
<keyword evidence="6" id="KW-1015">Disulfide bond</keyword>
<proteinExistence type="predicted"/>
<evidence type="ECO:0000256" key="9">
    <source>
        <dbReference type="SAM" id="Phobius"/>
    </source>
</evidence>
<dbReference type="Ensembl" id="ENSLOCT00000001308.1">
    <property type="protein sequence ID" value="ENSLOCP00000001303.1"/>
    <property type="gene ID" value="ENSLOCG00000001132.1"/>
</dbReference>
<evidence type="ECO:0000256" key="8">
    <source>
        <dbReference type="ARBA" id="ARBA00023319"/>
    </source>
</evidence>
<accession>W5LYU6</accession>
<dbReference type="Bgee" id="ENSLOCG00000001132">
    <property type="expression patterns" value="Expressed in bone element and 13 other cell types or tissues"/>
</dbReference>
<dbReference type="InterPro" id="IPR007110">
    <property type="entry name" value="Ig-like_dom"/>
</dbReference>
<dbReference type="InterPro" id="IPR036179">
    <property type="entry name" value="Ig-like_dom_sf"/>
</dbReference>
<dbReference type="InterPro" id="IPR013783">
    <property type="entry name" value="Ig-like_fold"/>
</dbReference>
<dbReference type="OMA" id="ENSVICV"/>